<evidence type="ECO:0000313" key="2">
    <source>
        <dbReference type="Proteomes" id="UP000254258"/>
    </source>
</evidence>
<reference evidence="1 2" key="1">
    <citation type="submission" date="2018-07" db="EMBL/GenBank/DDBJ databases">
        <title>Dyella monticola sp. nov. and Dyella psychrodurans sp. nov. isolated from monsoon evergreen broad-leaved forest soil of Dinghu Mountain, China.</title>
        <authorList>
            <person name="Gao Z."/>
            <person name="Qiu L."/>
        </authorList>
    </citation>
    <scope>NUCLEOTIDE SEQUENCE [LARGE SCALE GENOMIC DNA]</scope>
    <source>
        <strain evidence="1 2">4G-K06</strain>
    </source>
</reference>
<dbReference type="EMBL" id="QRBE01000012">
    <property type="protein sequence ID" value="RDS79506.1"/>
    <property type="molecule type" value="Genomic_DNA"/>
</dbReference>
<comment type="caution">
    <text evidence="1">The sequence shown here is derived from an EMBL/GenBank/DDBJ whole genome shotgun (WGS) entry which is preliminary data.</text>
</comment>
<protein>
    <submittedName>
        <fullName evidence="1">Uncharacterized protein</fullName>
    </submittedName>
</protein>
<dbReference type="OrthoDB" id="9857351at2"/>
<organism evidence="1 2">
    <name type="scientific">Dyella monticola</name>
    <dbReference type="NCBI Taxonomy" id="1927958"/>
    <lineage>
        <taxon>Bacteria</taxon>
        <taxon>Pseudomonadati</taxon>
        <taxon>Pseudomonadota</taxon>
        <taxon>Gammaproteobacteria</taxon>
        <taxon>Lysobacterales</taxon>
        <taxon>Rhodanobacteraceae</taxon>
        <taxon>Dyella</taxon>
    </lineage>
</organism>
<dbReference type="Proteomes" id="UP000254258">
    <property type="component" value="Unassembled WGS sequence"/>
</dbReference>
<sequence>MTSSPDQRLQHLERLCGQLLAQNHRLIERNAKLVLEIQALDREGRVTLPMSNVARIPMPPRLHPVR</sequence>
<name>A0A370WU09_9GAMM</name>
<dbReference type="AlphaFoldDB" id="A0A370WU09"/>
<gene>
    <name evidence="1" type="ORF">DWU98_17050</name>
</gene>
<proteinExistence type="predicted"/>
<evidence type="ECO:0000313" key="1">
    <source>
        <dbReference type="EMBL" id="RDS79506.1"/>
    </source>
</evidence>
<accession>A0A370WU09</accession>
<keyword evidence="2" id="KW-1185">Reference proteome</keyword>
<dbReference type="RefSeq" id="WP_115496783.1">
    <property type="nucleotide sequence ID" value="NZ_QRBE01000012.1"/>
</dbReference>